<keyword evidence="4" id="KW-1185">Reference proteome</keyword>
<reference evidence="4" key="1">
    <citation type="submission" date="2011-08" db="EMBL/GenBank/DDBJ databases">
        <title>The draft genome of Latimeria chalumnae.</title>
        <authorList>
            <person name="Di Palma F."/>
            <person name="Alfoldi J."/>
            <person name="Johnson J."/>
            <person name="Berlin A."/>
            <person name="Gnerre S."/>
            <person name="Jaffe D."/>
            <person name="MacCallum I."/>
            <person name="Young S."/>
            <person name="Walker B.J."/>
            <person name="Lander E."/>
            <person name="Lindblad-Toh K."/>
        </authorList>
    </citation>
    <scope>NUCLEOTIDE SEQUENCE [LARGE SCALE GENOMIC DNA]</scope>
    <source>
        <strain evidence="4">Wild caught</strain>
    </source>
</reference>
<keyword evidence="1" id="KW-0472">Membrane</keyword>
<sequence length="163" mass="19170">MNIEVHNVTYTSATISWSTSRRCAPNYYNVMYRPNWKRSLFSSQARQSYHREKPVPHSQNSLVLKRLTPSVTYILCVTCKNSYPSSDHCMMFHTLDKGPVSHKDRPEADNTKLTTSTVLLLGFAAIFLYGCFQYWCCKRCFRPLFYRLAQQEEEEKEMGRWTD</sequence>
<evidence type="ECO:0000259" key="2">
    <source>
        <dbReference type="PROSITE" id="PS50853"/>
    </source>
</evidence>
<keyword evidence="1" id="KW-1133">Transmembrane helix</keyword>
<protein>
    <submittedName>
        <fullName evidence="3">Fibronectin type III domain containing 9</fullName>
    </submittedName>
</protein>
<feature type="domain" description="Fibronectin type-III" evidence="2">
    <location>
        <begin position="1"/>
        <end position="97"/>
    </location>
</feature>
<dbReference type="InterPro" id="IPR003961">
    <property type="entry name" value="FN3_dom"/>
</dbReference>
<dbReference type="Ensembl" id="ENSLACT00000016991.1">
    <property type="protein sequence ID" value="ENSLACP00000016872.1"/>
    <property type="gene ID" value="ENSLACG00000014861.1"/>
</dbReference>
<dbReference type="EMBL" id="AFYH01044537">
    <property type="status" value="NOT_ANNOTATED_CDS"/>
    <property type="molecule type" value="Genomic_DNA"/>
</dbReference>
<dbReference type="InterPro" id="IPR036116">
    <property type="entry name" value="FN3_sf"/>
</dbReference>
<dbReference type="GeneTree" id="ENSGT00390000013517"/>
<dbReference type="OMA" id="TVSWAMS"/>
<dbReference type="PROSITE" id="PS50853">
    <property type="entry name" value="FN3"/>
    <property type="match status" value="1"/>
</dbReference>
<dbReference type="SUPFAM" id="SSF49265">
    <property type="entry name" value="Fibronectin type III"/>
    <property type="match status" value="1"/>
</dbReference>
<dbReference type="InterPro" id="IPR013783">
    <property type="entry name" value="Ig-like_fold"/>
</dbReference>
<dbReference type="Proteomes" id="UP000008672">
    <property type="component" value="Unassembled WGS sequence"/>
</dbReference>
<dbReference type="Gene3D" id="2.60.40.10">
    <property type="entry name" value="Immunoglobulins"/>
    <property type="match status" value="1"/>
</dbReference>
<accession>H3B4Q1</accession>
<proteinExistence type="predicted"/>
<dbReference type="HOGENOM" id="CLU_107630_0_0_1"/>
<name>H3B4Q1_LATCH</name>
<dbReference type="PANTHER" id="PTHR37361:SF2">
    <property type="entry name" value="FIBRONECTIN TYPE III DOMAIN-CONTAINING PROTEIN 9"/>
    <property type="match status" value="1"/>
</dbReference>
<dbReference type="PANTHER" id="PTHR37361">
    <property type="entry name" value="FIBRONECTIN TYPE III DOMAIN-CONTAINING PROTEIN 9"/>
    <property type="match status" value="1"/>
</dbReference>
<reference evidence="3" key="2">
    <citation type="submission" date="2025-08" db="UniProtKB">
        <authorList>
            <consortium name="Ensembl"/>
        </authorList>
    </citation>
    <scope>IDENTIFICATION</scope>
</reference>
<dbReference type="CDD" id="cd00063">
    <property type="entry name" value="FN3"/>
    <property type="match status" value="1"/>
</dbReference>
<dbReference type="Pfam" id="PF16656">
    <property type="entry name" value="Pur_ac_phosph_N"/>
    <property type="match status" value="1"/>
</dbReference>
<dbReference type="InParanoid" id="H3B4Q1"/>
<dbReference type="InterPro" id="IPR015914">
    <property type="entry name" value="PAPs_N"/>
</dbReference>
<gene>
    <name evidence="3" type="primary">FNDC9</name>
</gene>
<dbReference type="FunCoup" id="H3B4Q1">
    <property type="interactions" value="34"/>
</dbReference>
<dbReference type="eggNOG" id="ENOG502RYGM">
    <property type="taxonomic scope" value="Eukaryota"/>
</dbReference>
<evidence type="ECO:0000313" key="4">
    <source>
        <dbReference type="Proteomes" id="UP000008672"/>
    </source>
</evidence>
<keyword evidence="1" id="KW-0812">Transmembrane</keyword>
<reference evidence="3" key="3">
    <citation type="submission" date="2025-09" db="UniProtKB">
        <authorList>
            <consortium name="Ensembl"/>
        </authorList>
    </citation>
    <scope>IDENTIFICATION</scope>
</reference>
<dbReference type="AlphaFoldDB" id="H3B4Q1"/>
<evidence type="ECO:0000256" key="1">
    <source>
        <dbReference type="SAM" id="Phobius"/>
    </source>
</evidence>
<feature type="transmembrane region" description="Helical" evidence="1">
    <location>
        <begin position="113"/>
        <end position="135"/>
    </location>
</feature>
<evidence type="ECO:0000313" key="3">
    <source>
        <dbReference type="Ensembl" id="ENSLACP00000016872.1"/>
    </source>
</evidence>
<organism evidence="3 4">
    <name type="scientific">Latimeria chalumnae</name>
    <name type="common">Coelacanth</name>
    <dbReference type="NCBI Taxonomy" id="7897"/>
    <lineage>
        <taxon>Eukaryota</taxon>
        <taxon>Metazoa</taxon>
        <taxon>Chordata</taxon>
        <taxon>Craniata</taxon>
        <taxon>Vertebrata</taxon>
        <taxon>Euteleostomi</taxon>
        <taxon>Coelacanthiformes</taxon>
        <taxon>Coelacanthidae</taxon>
        <taxon>Latimeria</taxon>
    </lineage>
</organism>